<accession>A0A157SU47</accession>
<evidence type="ECO:0000313" key="1">
    <source>
        <dbReference type="EMBL" id="SAI73967.1"/>
    </source>
</evidence>
<dbReference type="AlphaFoldDB" id="A0A157SU47"/>
<dbReference type="OrthoDB" id="4302993at2"/>
<proteinExistence type="predicted"/>
<sequence length="91" mass="9715">MKLYIVSLAAGILVGIIYALLQVRSPAPPVVALIGLLGMLIGEQVVPPARRLLSGEPVSVSWFKQECVPHITGVNHAPEPHAQDTQPSQKT</sequence>
<name>A0A157SU47_9BORD</name>
<organism evidence="1 2">
    <name type="scientific">Bordetella ansorpii</name>
    <dbReference type="NCBI Taxonomy" id="288768"/>
    <lineage>
        <taxon>Bacteria</taxon>
        <taxon>Pseudomonadati</taxon>
        <taxon>Pseudomonadota</taxon>
        <taxon>Betaproteobacteria</taxon>
        <taxon>Burkholderiales</taxon>
        <taxon>Alcaligenaceae</taxon>
        <taxon>Bordetella</taxon>
    </lineage>
</organism>
<dbReference type="Proteomes" id="UP000076848">
    <property type="component" value="Unassembled WGS sequence"/>
</dbReference>
<dbReference type="InterPro" id="IPR009872">
    <property type="entry name" value="DUF1427"/>
</dbReference>
<dbReference type="RefSeq" id="WP_066133080.1">
    <property type="nucleotide sequence ID" value="NZ_FKIF01000009.1"/>
</dbReference>
<dbReference type="InterPro" id="IPR020017">
    <property type="entry name" value="XapX_domain"/>
</dbReference>
<gene>
    <name evidence="1" type="ORF">SAMEA3906486_04955</name>
</gene>
<dbReference type="NCBIfam" id="TIGR03510">
    <property type="entry name" value="XapX"/>
    <property type="match status" value="1"/>
</dbReference>
<evidence type="ECO:0000313" key="2">
    <source>
        <dbReference type="Proteomes" id="UP000076848"/>
    </source>
</evidence>
<protein>
    <submittedName>
        <fullName evidence="1">Uncharacterized protein conserved in bacteria</fullName>
    </submittedName>
</protein>
<dbReference type="STRING" id="288768.SAMEA3906486_04955"/>
<reference evidence="1 2" key="1">
    <citation type="submission" date="2016-04" db="EMBL/GenBank/DDBJ databases">
        <authorList>
            <consortium name="Pathogen Informatics"/>
        </authorList>
    </citation>
    <scope>NUCLEOTIDE SEQUENCE [LARGE SCALE GENOMIC DNA]</scope>
    <source>
        <strain evidence="1 2">H050680373</strain>
    </source>
</reference>
<dbReference type="EMBL" id="FKIF01000009">
    <property type="protein sequence ID" value="SAI73967.1"/>
    <property type="molecule type" value="Genomic_DNA"/>
</dbReference>
<keyword evidence="2" id="KW-1185">Reference proteome</keyword>
<dbReference type="Pfam" id="PF07235">
    <property type="entry name" value="DUF1427"/>
    <property type="match status" value="1"/>
</dbReference>